<accession>A0A2T7NJ09</accession>
<gene>
    <name evidence="1" type="ORF">C0Q70_19338</name>
</gene>
<dbReference type="Proteomes" id="UP000245119">
    <property type="component" value="Linkage Group LG12"/>
</dbReference>
<sequence length="127" mass="14494">MAKEKCQTASLCIRVVGGVGQRKREPQDERWSVPLHTPERLSTFLLKARSTSSSTCMTGHRLAPTFVTSANDAFSLAPSFIFPNISSCLNYLPFRAFPSDVRLFRQLSDRISWHGLWASKRWEHQPR</sequence>
<comment type="caution">
    <text evidence="1">The sequence shown here is derived from an EMBL/GenBank/DDBJ whole genome shotgun (WGS) entry which is preliminary data.</text>
</comment>
<dbReference type="EMBL" id="PZQS01000012">
    <property type="protein sequence ID" value="PVD21171.1"/>
    <property type="molecule type" value="Genomic_DNA"/>
</dbReference>
<evidence type="ECO:0000313" key="1">
    <source>
        <dbReference type="EMBL" id="PVD21171.1"/>
    </source>
</evidence>
<reference evidence="1 2" key="1">
    <citation type="submission" date="2018-04" db="EMBL/GenBank/DDBJ databases">
        <title>The genome of golden apple snail Pomacea canaliculata provides insight into stress tolerance and invasive adaptation.</title>
        <authorList>
            <person name="Liu C."/>
            <person name="Liu B."/>
            <person name="Ren Y."/>
            <person name="Zhang Y."/>
            <person name="Wang H."/>
            <person name="Li S."/>
            <person name="Jiang F."/>
            <person name="Yin L."/>
            <person name="Zhang G."/>
            <person name="Qian W."/>
            <person name="Fan W."/>
        </authorList>
    </citation>
    <scope>NUCLEOTIDE SEQUENCE [LARGE SCALE GENOMIC DNA]</scope>
    <source>
        <strain evidence="1">SZHN2017</strain>
        <tissue evidence="1">Muscle</tissue>
    </source>
</reference>
<protein>
    <submittedName>
        <fullName evidence="1">Uncharacterized protein</fullName>
    </submittedName>
</protein>
<dbReference type="AlphaFoldDB" id="A0A2T7NJ09"/>
<organism evidence="1 2">
    <name type="scientific">Pomacea canaliculata</name>
    <name type="common">Golden apple snail</name>
    <dbReference type="NCBI Taxonomy" id="400727"/>
    <lineage>
        <taxon>Eukaryota</taxon>
        <taxon>Metazoa</taxon>
        <taxon>Spiralia</taxon>
        <taxon>Lophotrochozoa</taxon>
        <taxon>Mollusca</taxon>
        <taxon>Gastropoda</taxon>
        <taxon>Caenogastropoda</taxon>
        <taxon>Architaenioglossa</taxon>
        <taxon>Ampullarioidea</taxon>
        <taxon>Ampullariidae</taxon>
        <taxon>Pomacea</taxon>
    </lineage>
</organism>
<name>A0A2T7NJ09_POMCA</name>
<proteinExistence type="predicted"/>
<keyword evidence="2" id="KW-1185">Reference proteome</keyword>
<evidence type="ECO:0000313" key="2">
    <source>
        <dbReference type="Proteomes" id="UP000245119"/>
    </source>
</evidence>